<dbReference type="EMBL" id="KV875094">
    <property type="protein sequence ID" value="OIW33244.1"/>
    <property type="molecule type" value="Genomic_DNA"/>
</dbReference>
<keyword evidence="3" id="KW-1185">Reference proteome</keyword>
<dbReference type="InterPro" id="IPR013078">
    <property type="entry name" value="His_Pase_superF_clade-1"/>
</dbReference>
<reference evidence="2 3" key="1">
    <citation type="submission" date="2016-10" db="EMBL/GenBank/DDBJ databases">
        <title>Draft genome sequence of Coniochaeta ligniaria NRRL30616, a lignocellulolytic fungus for bioabatement of inhibitors in plant biomass hydrolysates.</title>
        <authorList>
            <consortium name="DOE Joint Genome Institute"/>
            <person name="Jimenez D.J."/>
            <person name="Hector R.E."/>
            <person name="Riley R."/>
            <person name="Sun H."/>
            <person name="Grigoriev I.V."/>
            <person name="Van Elsas J.D."/>
            <person name="Nichols N.N."/>
        </authorList>
    </citation>
    <scope>NUCLEOTIDE SEQUENCE [LARGE SCALE GENOMIC DNA]</scope>
    <source>
        <strain evidence="2 3">NRRL 30616</strain>
    </source>
</reference>
<dbReference type="PANTHER" id="PTHR16469:SF51">
    <property type="entry name" value="TRANSCRIPTION FACTOR TAU 55 KDA SUBUNIT"/>
    <property type="match status" value="1"/>
</dbReference>
<organism evidence="2 3">
    <name type="scientific">Coniochaeta ligniaria NRRL 30616</name>
    <dbReference type="NCBI Taxonomy" id="1408157"/>
    <lineage>
        <taxon>Eukaryota</taxon>
        <taxon>Fungi</taxon>
        <taxon>Dikarya</taxon>
        <taxon>Ascomycota</taxon>
        <taxon>Pezizomycotina</taxon>
        <taxon>Sordariomycetes</taxon>
        <taxon>Sordariomycetidae</taxon>
        <taxon>Coniochaetales</taxon>
        <taxon>Coniochaetaceae</taxon>
        <taxon>Coniochaeta</taxon>
    </lineage>
</organism>
<dbReference type="CDD" id="cd07067">
    <property type="entry name" value="HP_PGM_like"/>
    <property type="match status" value="1"/>
</dbReference>
<dbReference type="PANTHER" id="PTHR16469">
    <property type="entry name" value="UBIQUITIN-ASSOCIATED AND SH3 DOMAIN-CONTAINING BA-RELATED"/>
    <property type="match status" value="1"/>
</dbReference>
<protein>
    <submittedName>
        <fullName evidence="2">Phosphoglycerate mutase-like protein</fullName>
    </submittedName>
</protein>
<evidence type="ECO:0000313" key="3">
    <source>
        <dbReference type="Proteomes" id="UP000182658"/>
    </source>
</evidence>
<accession>A0A1J7JV29</accession>
<dbReference type="InterPro" id="IPR029033">
    <property type="entry name" value="His_PPase_superfam"/>
</dbReference>
<gene>
    <name evidence="2" type="ORF">CONLIGDRAFT_640389</name>
</gene>
<dbReference type="AlphaFoldDB" id="A0A1J7JV29"/>
<evidence type="ECO:0000256" key="1">
    <source>
        <dbReference type="SAM" id="MobiDB-lite"/>
    </source>
</evidence>
<dbReference type="InParanoid" id="A0A1J7JV29"/>
<proteinExistence type="predicted"/>
<name>A0A1J7JV29_9PEZI</name>
<feature type="region of interest" description="Disordered" evidence="1">
    <location>
        <begin position="277"/>
        <end position="317"/>
    </location>
</feature>
<dbReference type="STRING" id="1408157.A0A1J7JV29"/>
<dbReference type="InterPro" id="IPR051710">
    <property type="entry name" value="Phosphatase_SH3-domain"/>
</dbReference>
<dbReference type="SUPFAM" id="SSF53254">
    <property type="entry name" value="Phosphoglycerate mutase-like"/>
    <property type="match status" value="1"/>
</dbReference>
<dbReference type="Pfam" id="PF00300">
    <property type="entry name" value="His_Phos_1"/>
    <property type="match status" value="1"/>
</dbReference>
<dbReference type="FunCoup" id="A0A1J7JV29">
    <property type="interactions" value="129"/>
</dbReference>
<sequence length="390" mass="41167">MGLEVIYVTRHGLQNDRIVSILSKLVAAACPLFLAVAPSALLAWNPATSHPIVVSSMSSSVGQFRSNWAVDPSTGEYTASISSPTGIAADPTLTAHGVDQARQLAAHLRTVDPPIERVYSSPYYRCLQTIEPFVAQAPGSPVKGEQSRIRGEPGLGEWYGAAPFEHPTSAAPQVLKRLFPALDLDYEPVARPSRVGESLAELHDRVAITIDRIISQCDAEGVKAILLCTHAAVVIALGRVLTGAMPDDVGVEDFGAFTCGLSVYTRRKGDAATLVTNTGGRISGDQEATSARGIAPGPPAEPCPHRHTSRTDPEPLPWKGRGVAGGWICTANSDCSHLASGEERGWRFSGDEAFTGAAESGVDAGLELGIVVEGQAVRTWSTKTGTNSRL</sequence>
<dbReference type="Proteomes" id="UP000182658">
    <property type="component" value="Unassembled WGS sequence"/>
</dbReference>
<dbReference type="OrthoDB" id="414418at2759"/>
<evidence type="ECO:0000313" key="2">
    <source>
        <dbReference type="EMBL" id="OIW33244.1"/>
    </source>
</evidence>
<dbReference type="Gene3D" id="3.40.50.1240">
    <property type="entry name" value="Phosphoglycerate mutase-like"/>
    <property type="match status" value="1"/>
</dbReference>